<keyword evidence="3" id="KW-1185">Reference proteome</keyword>
<name>A0A8H7T092_9HELO</name>
<dbReference type="InterPro" id="IPR010730">
    <property type="entry name" value="HET"/>
</dbReference>
<accession>A0A8H7T092</accession>
<evidence type="ECO:0000313" key="3">
    <source>
        <dbReference type="Proteomes" id="UP000664132"/>
    </source>
</evidence>
<evidence type="ECO:0000313" key="2">
    <source>
        <dbReference type="EMBL" id="KAG4412819.1"/>
    </source>
</evidence>
<dbReference type="AlphaFoldDB" id="A0A8H7T092"/>
<dbReference type="Pfam" id="PF26639">
    <property type="entry name" value="Het-6_barrel"/>
    <property type="match status" value="1"/>
</dbReference>
<dbReference type="PANTHER" id="PTHR24148">
    <property type="entry name" value="ANKYRIN REPEAT DOMAIN-CONTAINING PROTEIN 39 HOMOLOG-RELATED"/>
    <property type="match status" value="1"/>
</dbReference>
<dbReference type="Proteomes" id="UP000664132">
    <property type="component" value="Unassembled WGS sequence"/>
</dbReference>
<feature type="domain" description="Heterokaryon incompatibility" evidence="1">
    <location>
        <begin position="1"/>
        <end position="102"/>
    </location>
</feature>
<comment type="caution">
    <text evidence="2">The sequence shown here is derived from an EMBL/GenBank/DDBJ whole genome shotgun (WGS) entry which is preliminary data.</text>
</comment>
<organism evidence="2 3">
    <name type="scientific">Cadophora malorum</name>
    <dbReference type="NCBI Taxonomy" id="108018"/>
    <lineage>
        <taxon>Eukaryota</taxon>
        <taxon>Fungi</taxon>
        <taxon>Dikarya</taxon>
        <taxon>Ascomycota</taxon>
        <taxon>Pezizomycotina</taxon>
        <taxon>Leotiomycetes</taxon>
        <taxon>Helotiales</taxon>
        <taxon>Ploettnerulaceae</taxon>
        <taxon>Cadophora</taxon>
    </lineage>
</organism>
<dbReference type="InterPro" id="IPR052895">
    <property type="entry name" value="HetReg/Transcr_Mod"/>
</dbReference>
<protein>
    <recommendedName>
        <fullName evidence="1">Heterokaryon incompatibility domain-containing protein</fullName>
    </recommendedName>
</protein>
<gene>
    <name evidence="2" type="ORF">IFR04_014054</name>
</gene>
<dbReference type="EMBL" id="JAFJYH010000352">
    <property type="protein sequence ID" value="KAG4412819.1"/>
    <property type="molecule type" value="Genomic_DNA"/>
</dbReference>
<sequence length="555" mass="62612">MSYIYKRASKVVSWTGPATSGSDVAMTLIGELSQIFDERTSSMDKATAERDNLKTYHHAMNEAKATAQAQVDTSLSDNMEAWVALSNFLDRPYWKRAWIIQEIAVARYIIIQCGHMTVFWPDVVKAVLIWNEAITVKISNDSTLLVCHDSVDTLRVFRQHAYTNTPLRLLDALNQSWACLATDPRDKIFALLGLAYDTANFLPSPSYNRTLTEVSIAMTISAVSSFRSLDIIALLGQGYDEKSDMPSWTPMWTKLGGYRNEFHVKYLHSNAKVPVHDLDAALEPRSGLLPNVTNRSHFDASRGSRPIVQFDGPVATVRSLQIDSIHVLSFHVLSSSLLAAAEIATIDGSSSCKSPSLPNPYGTKAGVFHALWRAFTICGDWSLIRDDEDYLTNLWSPKGREAMQEYAPMVFSWLSHNENFLVHGHTIRQWIEDFKWSYKPLRKILGTKFEHKFNRGIRRTLYGATTRTVVYDINHMLRMDYQLLITAGGYIGWVPNNSQRKDIVCLLSGCSIPVILRERVEQGYYMIGAAYIPGLMDGEGMKDLDDTAWTSFSLY</sequence>
<proteinExistence type="predicted"/>
<evidence type="ECO:0000259" key="1">
    <source>
        <dbReference type="Pfam" id="PF06985"/>
    </source>
</evidence>
<dbReference type="OrthoDB" id="3526006at2759"/>
<dbReference type="Pfam" id="PF06985">
    <property type="entry name" value="HET"/>
    <property type="match status" value="1"/>
</dbReference>
<reference evidence="2" key="1">
    <citation type="submission" date="2021-02" db="EMBL/GenBank/DDBJ databases">
        <title>Genome sequence Cadophora malorum strain M34.</title>
        <authorList>
            <person name="Stefanovic E."/>
            <person name="Vu D."/>
            <person name="Scully C."/>
            <person name="Dijksterhuis J."/>
            <person name="Roader J."/>
            <person name="Houbraken J."/>
        </authorList>
    </citation>
    <scope>NUCLEOTIDE SEQUENCE</scope>
    <source>
        <strain evidence="2">M34</strain>
    </source>
</reference>
<dbReference type="PANTHER" id="PTHR24148:SF73">
    <property type="entry name" value="HET DOMAIN PROTEIN (AFU_ORTHOLOGUE AFUA_8G01020)"/>
    <property type="match status" value="1"/>
</dbReference>